<dbReference type="AlphaFoldDB" id="A0A154BPR9"/>
<evidence type="ECO:0000313" key="3">
    <source>
        <dbReference type="Proteomes" id="UP000076268"/>
    </source>
</evidence>
<proteinExistence type="predicted"/>
<reference evidence="2 3" key="1">
    <citation type="submission" date="2016-02" db="EMBL/GenBank/DDBJ databases">
        <title>Anaerosporomusa subterraneum gen. nov., sp. nov., a spore-forming obligate anaerobe isolated from saprolite.</title>
        <authorList>
            <person name="Choi J.K."/>
            <person name="Shah M."/>
            <person name="Yee N."/>
        </authorList>
    </citation>
    <scope>NUCLEOTIDE SEQUENCE [LARGE SCALE GENOMIC DNA]</scope>
    <source>
        <strain evidence="2 3">RU4</strain>
    </source>
</reference>
<accession>A0A154BPR9</accession>
<dbReference type="RefSeq" id="WP_066240498.1">
    <property type="nucleotide sequence ID" value="NZ_LSGP01000017.1"/>
</dbReference>
<dbReference type="EMBL" id="LSGP01000017">
    <property type="protein sequence ID" value="KYZ75936.1"/>
    <property type="molecule type" value="Genomic_DNA"/>
</dbReference>
<dbReference type="Proteomes" id="UP000076268">
    <property type="component" value="Unassembled WGS sequence"/>
</dbReference>
<name>A0A154BPR9_ANASB</name>
<sequence>MAKALQIVFDFSCPYCYITWNYIKKLRQKLTFEDEWLTWNIHPEVGPEGKDITEVVPNFDRESRREKLNGLGAPVGVAPGGMTFVPDTRLPLQAVEFAAAHGRARDWCDAVFAANFEQGRNIGDKAVLFDIAIQLGLPVAELDQALASCQYAAILAEHDRRFTELQVEWVPTIFSGDKKILEGAFTYEEAEKVIRDTVK</sequence>
<evidence type="ECO:0000259" key="1">
    <source>
        <dbReference type="Pfam" id="PF01323"/>
    </source>
</evidence>
<feature type="domain" description="DSBA-like thioredoxin" evidence="1">
    <location>
        <begin position="5"/>
        <end position="192"/>
    </location>
</feature>
<organism evidence="2 3">
    <name type="scientific">Anaerosporomusa subterranea</name>
    <dbReference type="NCBI Taxonomy" id="1794912"/>
    <lineage>
        <taxon>Bacteria</taxon>
        <taxon>Bacillati</taxon>
        <taxon>Bacillota</taxon>
        <taxon>Negativicutes</taxon>
        <taxon>Acetonemataceae</taxon>
        <taxon>Anaerosporomusa</taxon>
    </lineage>
</organism>
<protein>
    <recommendedName>
        <fullName evidence="1">DSBA-like thioredoxin domain-containing protein</fullName>
    </recommendedName>
</protein>
<dbReference type="GO" id="GO:0016491">
    <property type="term" value="F:oxidoreductase activity"/>
    <property type="evidence" value="ECO:0007669"/>
    <property type="project" value="InterPro"/>
</dbReference>
<gene>
    <name evidence="2" type="ORF">AXX12_05700</name>
</gene>
<dbReference type="Pfam" id="PF01323">
    <property type="entry name" value="DSBA"/>
    <property type="match status" value="1"/>
</dbReference>
<evidence type="ECO:0000313" key="2">
    <source>
        <dbReference type="EMBL" id="KYZ75936.1"/>
    </source>
</evidence>
<dbReference type="Gene3D" id="3.40.30.10">
    <property type="entry name" value="Glutaredoxin"/>
    <property type="match status" value="1"/>
</dbReference>
<dbReference type="SUPFAM" id="SSF52833">
    <property type="entry name" value="Thioredoxin-like"/>
    <property type="match status" value="1"/>
</dbReference>
<comment type="caution">
    <text evidence="2">The sequence shown here is derived from an EMBL/GenBank/DDBJ whole genome shotgun (WGS) entry which is preliminary data.</text>
</comment>
<dbReference type="InterPro" id="IPR001853">
    <property type="entry name" value="DSBA-like_thioredoxin_dom"/>
</dbReference>
<keyword evidence="3" id="KW-1185">Reference proteome</keyword>
<dbReference type="PANTHER" id="PTHR13887:SF33">
    <property type="entry name" value="ISOMERASE"/>
    <property type="match status" value="1"/>
</dbReference>
<dbReference type="PANTHER" id="PTHR13887">
    <property type="entry name" value="GLUTATHIONE S-TRANSFERASE KAPPA"/>
    <property type="match status" value="1"/>
</dbReference>
<dbReference type="STRING" id="1794912.AXX12_05700"/>
<dbReference type="InterPro" id="IPR036249">
    <property type="entry name" value="Thioredoxin-like_sf"/>
</dbReference>